<sequence>MLYSKTFTAAILGWFGTAVADVTLIDPNTRFSNLSLSLPPSSEIVLQSSFSTPPDCGETSYVGTGRLSGMKALITGGDSGIGRAIVIAYLREGAHVAINYLPEEESDAQALADFLEPEGLTFERIPGNLLNETFCSELVNEAHRRLDGLDVLINHTGVSGIISGPNYRPIEKMDTAELDRVFKINLYAPLFLTRAAVPLLPPGGSILFTTSDLAENPSSTSLIYSATKATNAHYVRALALQLATKGIRVNGVAPAITYTPHLAAGGFDTETMLAIGALNPNGRVEQPVELSPLYVDLVEPSKTFVSGEIYSAVGANIAL</sequence>
<dbReference type="EMBL" id="CABFNP030000521">
    <property type="protein sequence ID" value="CAI6037941.1"/>
    <property type="molecule type" value="Genomic_DNA"/>
</dbReference>
<dbReference type="SUPFAM" id="SSF51735">
    <property type="entry name" value="NAD(P)-binding Rossmann-fold domains"/>
    <property type="match status" value="1"/>
</dbReference>
<dbReference type="AlphaFoldDB" id="A0AA35PWL5"/>
<keyword evidence="3" id="KW-0732">Signal</keyword>
<dbReference type="PANTHER" id="PTHR48107:SF16">
    <property type="entry name" value="NADPH-DEPENDENT ALDEHYDE REDUCTASE 1, CHLOROPLASTIC"/>
    <property type="match status" value="1"/>
</dbReference>
<proteinExistence type="inferred from homology"/>
<dbReference type="Proteomes" id="UP001160390">
    <property type="component" value="Unassembled WGS sequence"/>
</dbReference>
<evidence type="ECO:0000256" key="1">
    <source>
        <dbReference type="ARBA" id="ARBA00006484"/>
    </source>
</evidence>
<protein>
    <submittedName>
        <fullName evidence="4">Uncharacterized protein</fullName>
    </submittedName>
</protein>
<dbReference type="Gene3D" id="3.40.50.720">
    <property type="entry name" value="NAD(P)-binding Rossmann-like Domain"/>
    <property type="match status" value="1"/>
</dbReference>
<name>A0AA35PWL5_9HYPO</name>
<dbReference type="GO" id="GO:0016614">
    <property type="term" value="F:oxidoreductase activity, acting on CH-OH group of donors"/>
    <property type="evidence" value="ECO:0007669"/>
    <property type="project" value="UniProtKB-ARBA"/>
</dbReference>
<dbReference type="Pfam" id="PF13561">
    <property type="entry name" value="adh_short_C2"/>
    <property type="match status" value="1"/>
</dbReference>
<gene>
    <name evidence="4" type="ORF">CCHLO57077_00016001</name>
</gene>
<dbReference type="InterPro" id="IPR002347">
    <property type="entry name" value="SDR_fam"/>
</dbReference>
<accession>A0AA35PWL5</accession>
<dbReference type="PANTHER" id="PTHR48107">
    <property type="entry name" value="NADPH-DEPENDENT ALDEHYDE REDUCTASE-LIKE PROTEIN, CHLOROPLASTIC-RELATED"/>
    <property type="match status" value="1"/>
</dbReference>
<comment type="caution">
    <text evidence="4">The sequence shown here is derived from an EMBL/GenBank/DDBJ whole genome shotgun (WGS) entry which is preliminary data.</text>
</comment>
<dbReference type="InterPro" id="IPR036291">
    <property type="entry name" value="NAD(P)-bd_dom_sf"/>
</dbReference>
<reference evidence="4" key="1">
    <citation type="submission" date="2023-01" db="EMBL/GenBank/DDBJ databases">
        <authorList>
            <person name="Piombo E."/>
        </authorList>
    </citation>
    <scope>NUCLEOTIDE SEQUENCE</scope>
</reference>
<evidence type="ECO:0000313" key="4">
    <source>
        <dbReference type="EMBL" id="CAI6037941.1"/>
    </source>
</evidence>
<comment type="similarity">
    <text evidence="1">Belongs to the short-chain dehydrogenases/reductases (SDR) family.</text>
</comment>
<evidence type="ECO:0000256" key="2">
    <source>
        <dbReference type="ARBA" id="ARBA00023002"/>
    </source>
</evidence>
<organism evidence="4 5">
    <name type="scientific">Clonostachys chloroleuca</name>
    <dbReference type="NCBI Taxonomy" id="1926264"/>
    <lineage>
        <taxon>Eukaryota</taxon>
        <taxon>Fungi</taxon>
        <taxon>Dikarya</taxon>
        <taxon>Ascomycota</taxon>
        <taxon>Pezizomycotina</taxon>
        <taxon>Sordariomycetes</taxon>
        <taxon>Hypocreomycetidae</taxon>
        <taxon>Hypocreales</taxon>
        <taxon>Bionectriaceae</taxon>
        <taxon>Clonostachys</taxon>
    </lineage>
</organism>
<keyword evidence="2" id="KW-0560">Oxidoreductase</keyword>
<keyword evidence="5" id="KW-1185">Reference proteome</keyword>
<evidence type="ECO:0000256" key="3">
    <source>
        <dbReference type="SAM" id="SignalP"/>
    </source>
</evidence>
<evidence type="ECO:0000313" key="5">
    <source>
        <dbReference type="Proteomes" id="UP001160390"/>
    </source>
</evidence>
<feature type="chain" id="PRO_5041407864" evidence="3">
    <location>
        <begin position="21"/>
        <end position="319"/>
    </location>
</feature>
<dbReference type="PRINTS" id="PR00081">
    <property type="entry name" value="GDHRDH"/>
</dbReference>
<feature type="signal peptide" evidence="3">
    <location>
        <begin position="1"/>
        <end position="20"/>
    </location>
</feature>